<evidence type="ECO:0000256" key="2">
    <source>
        <dbReference type="ARBA" id="ARBA00007165"/>
    </source>
</evidence>
<sequence>MKRFRPGVVPTLVVGLLLPLLISLGFWQLGRGAEKTALLASYAERRAAEPMASTELLHSADPAFRRVHLHGQFDAAHSLLLDNRQRNGKVGVELLQPFQDQRSGQWLLVNRGWLPWPDRRTPPQFNTPVDAVNVDAWVYVAPGATFQLHADPVSSTWPQTVTAVKPEKLWKTLERDGFAYELRAEPGPASYQADWPVVAMGPEKHLGYAVQWFAMATALLGLYLSAGTTQRRNTMGAAMNPPSMSEAKAPASRRRGRIQLLLIVLGVVGPMILATGMYKLQFWVPEGRSYHGELIGNGQTRADLGIQADETRWQMLVTAPKDCAVDCQQLVYLARQIQIGLGREAGRASHALAAAQPLGADYEAKLTREYPQLQRYPLDAATFSKATGDKATPQLWIIDPHGNLVLRYDPSVKGKDLLNDLRHLLKLSNIG</sequence>
<dbReference type="PROSITE" id="PS50895">
    <property type="entry name" value="SURF1"/>
    <property type="match status" value="1"/>
</dbReference>
<organism evidence="7 8">
    <name type="scientific">Pseudomonas moraviensis</name>
    <dbReference type="NCBI Taxonomy" id="321662"/>
    <lineage>
        <taxon>Bacteria</taxon>
        <taxon>Pseudomonadati</taxon>
        <taxon>Pseudomonadota</taxon>
        <taxon>Gammaproteobacteria</taxon>
        <taxon>Pseudomonadales</taxon>
        <taxon>Pseudomonadaceae</taxon>
        <taxon>Pseudomonas</taxon>
    </lineage>
</organism>
<protein>
    <recommendedName>
        <fullName evidence="6">SURF1-like protein</fullName>
    </recommendedName>
</protein>
<comment type="similarity">
    <text evidence="2 6">Belongs to the SURF1 family.</text>
</comment>
<dbReference type="EMBL" id="JACCAT010000001">
    <property type="protein sequence ID" value="NYH08881.1"/>
    <property type="molecule type" value="Genomic_DNA"/>
</dbReference>
<evidence type="ECO:0000313" key="7">
    <source>
        <dbReference type="EMBL" id="NYH08881.1"/>
    </source>
</evidence>
<keyword evidence="5 6" id="KW-0472">Membrane</keyword>
<comment type="subcellular location">
    <subcellularLocation>
        <location evidence="6">Cell membrane</location>
        <topology evidence="6">Multi-pass membrane protein</topology>
    </subcellularLocation>
    <subcellularLocation>
        <location evidence="1">Membrane</location>
    </subcellularLocation>
</comment>
<name>A0A7Y9VVI1_9PSED</name>
<feature type="transmembrane region" description="Helical" evidence="6">
    <location>
        <begin position="206"/>
        <end position="226"/>
    </location>
</feature>
<dbReference type="AlphaFoldDB" id="A0A7Y9VVI1"/>
<keyword evidence="6" id="KW-1003">Cell membrane</keyword>
<dbReference type="InterPro" id="IPR045214">
    <property type="entry name" value="Surf1/Surf4"/>
</dbReference>
<dbReference type="GO" id="GO:0005886">
    <property type="term" value="C:plasma membrane"/>
    <property type="evidence" value="ECO:0007669"/>
    <property type="project" value="UniProtKB-SubCell"/>
</dbReference>
<dbReference type="CDD" id="cd06662">
    <property type="entry name" value="SURF1"/>
    <property type="match status" value="1"/>
</dbReference>
<dbReference type="PANTHER" id="PTHR23427:SF2">
    <property type="entry name" value="SURFEIT LOCUS PROTEIN 1"/>
    <property type="match status" value="1"/>
</dbReference>
<evidence type="ECO:0000256" key="5">
    <source>
        <dbReference type="ARBA" id="ARBA00023136"/>
    </source>
</evidence>
<proteinExistence type="inferred from homology"/>
<evidence type="ECO:0000256" key="6">
    <source>
        <dbReference type="RuleBase" id="RU363076"/>
    </source>
</evidence>
<evidence type="ECO:0000256" key="3">
    <source>
        <dbReference type="ARBA" id="ARBA00022692"/>
    </source>
</evidence>
<accession>A0A7Y9VVI1</accession>
<dbReference type="Pfam" id="PF02104">
    <property type="entry name" value="SURF1"/>
    <property type="match status" value="1"/>
</dbReference>
<evidence type="ECO:0000313" key="8">
    <source>
        <dbReference type="Proteomes" id="UP000553035"/>
    </source>
</evidence>
<evidence type="ECO:0000256" key="1">
    <source>
        <dbReference type="ARBA" id="ARBA00004370"/>
    </source>
</evidence>
<comment type="caution">
    <text evidence="7">The sequence shown here is derived from an EMBL/GenBank/DDBJ whole genome shotgun (WGS) entry which is preliminary data.</text>
</comment>
<dbReference type="PANTHER" id="PTHR23427">
    <property type="entry name" value="SURFEIT LOCUS PROTEIN"/>
    <property type="match status" value="1"/>
</dbReference>
<dbReference type="Proteomes" id="UP000553035">
    <property type="component" value="Unassembled WGS sequence"/>
</dbReference>
<keyword evidence="4 6" id="KW-1133">Transmembrane helix</keyword>
<feature type="transmembrane region" description="Helical" evidence="6">
    <location>
        <begin position="258"/>
        <end position="278"/>
    </location>
</feature>
<dbReference type="InterPro" id="IPR002994">
    <property type="entry name" value="Surf1/Shy1"/>
</dbReference>
<keyword evidence="3 6" id="KW-0812">Transmembrane</keyword>
<evidence type="ECO:0000256" key="4">
    <source>
        <dbReference type="ARBA" id="ARBA00022989"/>
    </source>
</evidence>
<gene>
    <name evidence="7" type="ORF">GGI52_001924</name>
</gene>
<reference evidence="7 8" key="1">
    <citation type="submission" date="2020-07" db="EMBL/GenBank/DDBJ databases">
        <title>Exploring microbial biodiversity for novel pathways involved in the catabolism of aromatic compounds derived from lignin.</title>
        <authorList>
            <person name="Elkins J."/>
        </authorList>
    </citation>
    <scope>NUCLEOTIDE SEQUENCE [LARGE SCALE GENOMIC DNA]</scope>
    <source>
        <strain evidence="7 8">VanB</strain>
    </source>
</reference>